<evidence type="ECO:0000259" key="1">
    <source>
        <dbReference type="PROSITE" id="PS50234"/>
    </source>
</evidence>
<name>A0ABR9PSX3_9BACT</name>
<evidence type="ECO:0000313" key="2">
    <source>
        <dbReference type="EMBL" id="MBE4751036.1"/>
    </source>
</evidence>
<organism evidence="2 3">
    <name type="scientific">Corallococcus soli</name>
    <dbReference type="NCBI Taxonomy" id="2710757"/>
    <lineage>
        <taxon>Bacteria</taxon>
        <taxon>Pseudomonadati</taxon>
        <taxon>Myxococcota</taxon>
        <taxon>Myxococcia</taxon>
        <taxon>Myxococcales</taxon>
        <taxon>Cystobacterineae</taxon>
        <taxon>Myxococcaceae</taxon>
        <taxon>Corallococcus</taxon>
    </lineage>
</organism>
<protein>
    <submittedName>
        <fullName evidence="2">VWA domain-containing protein</fullName>
    </submittedName>
</protein>
<dbReference type="PANTHER" id="PTHR10579:SF43">
    <property type="entry name" value="ZINC FINGER (C3HC4-TYPE RING FINGER) FAMILY PROTEIN"/>
    <property type="match status" value="1"/>
</dbReference>
<dbReference type="InterPro" id="IPR002035">
    <property type="entry name" value="VWF_A"/>
</dbReference>
<evidence type="ECO:0000313" key="3">
    <source>
        <dbReference type="Proteomes" id="UP001516472"/>
    </source>
</evidence>
<dbReference type="InterPro" id="IPR051266">
    <property type="entry name" value="CLCR"/>
</dbReference>
<keyword evidence="3" id="KW-1185">Reference proteome</keyword>
<accession>A0ABR9PSX3</accession>
<dbReference type="RefSeq" id="WP_193428251.1">
    <property type="nucleotide sequence ID" value="NZ_CBCSIP010000291.1"/>
</dbReference>
<dbReference type="Proteomes" id="UP001516472">
    <property type="component" value="Unassembled WGS sequence"/>
</dbReference>
<dbReference type="PANTHER" id="PTHR10579">
    <property type="entry name" value="CALCIUM-ACTIVATED CHLORIDE CHANNEL REGULATOR"/>
    <property type="match status" value="1"/>
</dbReference>
<gene>
    <name evidence="2" type="ORF">G4177_22950</name>
</gene>
<dbReference type="EMBL" id="JAAIYO010000007">
    <property type="protein sequence ID" value="MBE4751036.1"/>
    <property type="molecule type" value="Genomic_DNA"/>
</dbReference>
<dbReference type="SUPFAM" id="SSF53300">
    <property type="entry name" value="vWA-like"/>
    <property type="match status" value="1"/>
</dbReference>
<dbReference type="InterPro" id="IPR036465">
    <property type="entry name" value="vWFA_dom_sf"/>
</dbReference>
<proteinExistence type="predicted"/>
<reference evidence="2 3" key="1">
    <citation type="submission" date="2020-02" db="EMBL/GenBank/DDBJ databases">
        <authorList>
            <person name="Babadi Z.K."/>
            <person name="Risdian C."/>
            <person name="Ebrahimipour G.H."/>
            <person name="Wink J."/>
        </authorList>
    </citation>
    <scope>NUCLEOTIDE SEQUENCE [LARGE SCALE GENOMIC DNA]</scope>
    <source>
        <strain evidence="2 3">ZKHCc1 1396</strain>
    </source>
</reference>
<comment type="caution">
    <text evidence="2">The sequence shown here is derived from an EMBL/GenBank/DDBJ whole genome shotgun (WGS) entry which is preliminary data.</text>
</comment>
<dbReference type="Gene3D" id="3.40.50.410">
    <property type="entry name" value="von Willebrand factor, type A domain"/>
    <property type="match status" value="1"/>
</dbReference>
<feature type="domain" description="VWFA" evidence="1">
    <location>
        <begin position="96"/>
        <end position="270"/>
    </location>
</feature>
<dbReference type="PROSITE" id="PS50234">
    <property type="entry name" value="VWFA"/>
    <property type="match status" value="1"/>
</dbReference>
<dbReference type="Pfam" id="PF00092">
    <property type="entry name" value="VWA"/>
    <property type="match status" value="1"/>
</dbReference>
<sequence>MNRTVLFLALAGGLALTALVLGLPRGEDTPPTPHVVVTTPLPPATPPPVFQTGATGSILVKSRLAHPYLPVGASETYVTVDLTGMEVAGAKRSPVNLAVVIDRSGSMSGYKLQQAKQAARHLVTLLREEDRLAIVHYGSDVKSLPSLPATPANRERMAQFIDGIWDDGGTNISAGLSVGRTQLASAMGGRASVHRLILMSDGQPTEGVSDEEGLKNVVREIRAAGITVSSIGVGTDFNEDLMQAFAEYGAGAYGFLEDASQLSNLFQRDLQQATTAVARNVELSFELPPGTTLGEVLGYRAHQAGNTVRVAMPDFSAGQVERVVVRLNVTAPTAGQSVQVAGLKLTYTDLIARHNVEDQSRLTAMATNVQEEVVQRQDKEATVYAARARGAQNLQKAAEAMSQGKKDEARSYLKMNQSLLWEAGNVAGAAAVAEDQAEQAASMKAYDDADSEESQRAAVKSSKVKALKGFGRMGSTY</sequence>
<dbReference type="SMART" id="SM00327">
    <property type="entry name" value="VWA"/>
    <property type="match status" value="1"/>
</dbReference>